<dbReference type="AlphaFoldDB" id="A0A6N2TYU7"/>
<proteinExistence type="inferred from homology"/>
<dbReference type="PANTHER" id="PTHR43701">
    <property type="entry name" value="MEMBRANE TRANSPORTER PROTEIN MJ0441-RELATED"/>
    <property type="match status" value="1"/>
</dbReference>
<name>A0A6N2TYU7_9ACTO</name>
<evidence type="ECO:0000256" key="3">
    <source>
        <dbReference type="ARBA" id="ARBA00022692"/>
    </source>
</evidence>
<feature type="transmembrane region" description="Helical" evidence="6">
    <location>
        <begin position="100"/>
        <end position="118"/>
    </location>
</feature>
<reference evidence="7" key="1">
    <citation type="submission" date="2019-11" db="EMBL/GenBank/DDBJ databases">
        <authorList>
            <person name="Feng L."/>
        </authorList>
    </citation>
    <scope>NUCLEOTIDE SEQUENCE</scope>
    <source>
        <strain evidence="7">AodontolyticusLFYP35</strain>
    </source>
</reference>
<feature type="transmembrane region" description="Helical" evidence="6">
    <location>
        <begin position="219"/>
        <end position="241"/>
    </location>
</feature>
<feature type="transmembrane region" description="Helical" evidence="6">
    <location>
        <begin position="248"/>
        <end position="269"/>
    </location>
</feature>
<feature type="transmembrane region" description="Helical" evidence="6">
    <location>
        <begin position="74"/>
        <end position="93"/>
    </location>
</feature>
<comment type="subcellular location">
    <subcellularLocation>
        <location evidence="6">Cell membrane</location>
        <topology evidence="6">Multi-pass membrane protein</topology>
    </subcellularLocation>
    <subcellularLocation>
        <location evidence="1">Membrane</location>
        <topology evidence="1">Multi-pass membrane protein</topology>
    </subcellularLocation>
</comment>
<dbReference type="Pfam" id="PF01925">
    <property type="entry name" value="TauE"/>
    <property type="match status" value="1"/>
</dbReference>
<accession>A0A6N2TYU7</accession>
<sequence length="271" mass="27546">MLIEAAIVGIGIGIVVGALGAGGGILSVPVLVYLLGQNPHQAATLSLIIVGATACVSLITRAPSGHVDWKHGSLFAFAGIVGTWGGSALNPLVSARTLMLEFCILLAFVAVFMVHRQLRASADASPSSIDEAALEDSPRSLESTLKKAALVVLLASITGFLTGFFGVGGGFAIVPALHLVLRYPMKKASATSLLIMLITALFGLASRALGGTLDISAEAGVMVACFAAASMCGGVIGARLTRRVSSSALAWAFIVLLIAVASVSAYATLRA</sequence>
<feature type="transmembrane region" description="Helical" evidence="6">
    <location>
        <begin position="193"/>
        <end position="213"/>
    </location>
</feature>
<evidence type="ECO:0000256" key="6">
    <source>
        <dbReference type="RuleBase" id="RU363041"/>
    </source>
</evidence>
<keyword evidence="6" id="KW-1003">Cell membrane</keyword>
<organism evidence="7">
    <name type="scientific">Schaalia odontolytica</name>
    <dbReference type="NCBI Taxonomy" id="1660"/>
    <lineage>
        <taxon>Bacteria</taxon>
        <taxon>Bacillati</taxon>
        <taxon>Actinomycetota</taxon>
        <taxon>Actinomycetes</taxon>
        <taxon>Actinomycetales</taxon>
        <taxon>Actinomycetaceae</taxon>
        <taxon>Schaalia</taxon>
    </lineage>
</organism>
<evidence type="ECO:0000256" key="5">
    <source>
        <dbReference type="ARBA" id="ARBA00023136"/>
    </source>
</evidence>
<dbReference type="InterPro" id="IPR002781">
    <property type="entry name" value="TM_pro_TauE-like"/>
</dbReference>
<dbReference type="PANTHER" id="PTHR43701:SF2">
    <property type="entry name" value="MEMBRANE TRANSPORTER PROTEIN YJNA-RELATED"/>
    <property type="match status" value="1"/>
</dbReference>
<comment type="similarity">
    <text evidence="2 6">Belongs to the 4-toluene sulfonate uptake permease (TSUP) (TC 2.A.102) family.</text>
</comment>
<keyword evidence="3 6" id="KW-0812">Transmembrane</keyword>
<protein>
    <recommendedName>
        <fullName evidence="6">Probable membrane transporter protein</fullName>
    </recommendedName>
</protein>
<dbReference type="GO" id="GO:0005886">
    <property type="term" value="C:plasma membrane"/>
    <property type="evidence" value="ECO:0007669"/>
    <property type="project" value="UniProtKB-SubCell"/>
</dbReference>
<feature type="transmembrane region" description="Helical" evidence="6">
    <location>
        <begin position="148"/>
        <end position="181"/>
    </location>
</feature>
<dbReference type="EMBL" id="CACRSM010000003">
    <property type="protein sequence ID" value="VYT11105.1"/>
    <property type="molecule type" value="Genomic_DNA"/>
</dbReference>
<keyword evidence="4 6" id="KW-1133">Transmembrane helix</keyword>
<evidence type="ECO:0000313" key="7">
    <source>
        <dbReference type="EMBL" id="VYT11105.1"/>
    </source>
</evidence>
<keyword evidence="5 6" id="KW-0472">Membrane</keyword>
<evidence type="ECO:0000256" key="1">
    <source>
        <dbReference type="ARBA" id="ARBA00004141"/>
    </source>
</evidence>
<dbReference type="InterPro" id="IPR051598">
    <property type="entry name" value="TSUP/Inactive_protease-like"/>
</dbReference>
<feature type="transmembrane region" description="Helical" evidence="6">
    <location>
        <begin position="42"/>
        <end position="62"/>
    </location>
</feature>
<gene>
    <name evidence="7" type="ORF">AOLFYP35_01579</name>
</gene>
<feature type="transmembrane region" description="Helical" evidence="6">
    <location>
        <begin position="6"/>
        <end position="35"/>
    </location>
</feature>
<evidence type="ECO:0000256" key="4">
    <source>
        <dbReference type="ARBA" id="ARBA00022989"/>
    </source>
</evidence>
<evidence type="ECO:0000256" key="2">
    <source>
        <dbReference type="ARBA" id="ARBA00009142"/>
    </source>
</evidence>